<keyword evidence="15" id="KW-1185">Reference proteome</keyword>
<evidence type="ECO:0000256" key="5">
    <source>
        <dbReference type="ARBA" id="ARBA00022679"/>
    </source>
</evidence>
<dbReference type="AlphaFoldDB" id="A0AAE1ZLB5"/>
<feature type="domain" description="Galactose-1-phosphate uridyl transferase N-terminal" evidence="12">
    <location>
        <begin position="1"/>
        <end position="57"/>
    </location>
</feature>
<evidence type="ECO:0000256" key="8">
    <source>
        <dbReference type="ARBA" id="ARBA00022833"/>
    </source>
</evidence>
<dbReference type="InterPro" id="IPR005850">
    <property type="entry name" value="GalP_Utransf_C"/>
</dbReference>
<keyword evidence="10 11" id="KW-0119">Carbohydrate metabolism</keyword>
<dbReference type="Pfam" id="PF01087">
    <property type="entry name" value="GalP_UDP_transf"/>
    <property type="match status" value="1"/>
</dbReference>
<dbReference type="InterPro" id="IPR001937">
    <property type="entry name" value="GalP_UDPtransf1"/>
</dbReference>
<comment type="catalytic activity">
    <reaction evidence="1 11">
        <text>alpha-D-galactose 1-phosphate + UDP-alpha-D-glucose = alpha-D-glucose 1-phosphate + UDP-alpha-D-galactose</text>
        <dbReference type="Rhea" id="RHEA:13989"/>
        <dbReference type="ChEBI" id="CHEBI:58336"/>
        <dbReference type="ChEBI" id="CHEBI:58601"/>
        <dbReference type="ChEBI" id="CHEBI:58885"/>
        <dbReference type="ChEBI" id="CHEBI:66914"/>
        <dbReference type="EC" id="2.7.7.12"/>
    </reaction>
</comment>
<comment type="cofactor">
    <cofactor evidence="2">
        <name>Zn(2+)</name>
        <dbReference type="ChEBI" id="CHEBI:29105"/>
    </cofactor>
</comment>
<evidence type="ECO:0000313" key="15">
    <source>
        <dbReference type="Proteomes" id="UP001292079"/>
    </source>
</evidence>
<dbReference type="GO" id="GO:0008108">
    <property type="term" value="F:UDP-glucose:hexose-1-phosphate uridylyltransferase activity"/>
    <property type="evidence" value="ECO:0007669"/>
    <property type="project" value="UniProtKB-EC"/>
</dbReference>
<reference evidence="14" key="1">
    <citation type="submission" date="2022-04" db="EMBL/GenBank/DDBJ databases">
        <authorList>
            <person name="Xu L."/>
            <person name="Lv Z."/>
        </authorList>
    </citation>
    <scope>NUCLEOTIDE SEQUENCE</scope>
    <source>
        <strain evidence="14">LV_2022a</strain>
    </source>
</reference>
<sequence>MEQHEILSVISEWCRISEKYFKMKRHRWLQIFENRGAAVGSSNTHPHSQIWACDFMPSLVSRRDKNQQNYALKHNGKLLLLDYAMQEEMNMNNSPSNSRTVICSTHWLAVVPWWAYWPFETMILPRKRHILWLHELCEDEKRDLASVLQELLVRYDNLFNTEFPYSMGWYQAPMYFSEEEFSEDLNSKYKHWQLHAVFLPPLLRSSTVKKFMSGFELLAETQRDLLPETAAKMLRETSKVHYTKRTL</sequence>
<dbReference type="PANTHER" id="PTHR11943">
    <property type="entry name" value="GALACTOSE-1-PHOSPHATE URIDYLYLTRANSFERASE"/>
    <property type="match status" value="1"/>
</dbReference>
<evidence type="ECO:0000256" key="3">
    <source>
        <dbReference type="ARBA" id="ARBA00004947"/>
    </source>
</evidence>
<dbReference type="Gene3D" id="3.30.428.10">
    <property type="entry name" value="HIT-like"/>
    <property type="match status" value="2"/>
</dbReference>
<feature type="domain" description="Galactose-1-phosphate uridyl transferase C-terminal" evidence="13">
    <location>
        <begin position="65"/>
        <end position="245"/>
    </location>
</feature>
<keyword evidence="8" id="KW-0862">Zinc</keyword>
<gene>
    <name evidence="14" type="ORF">MN116_001421</name>
</gene>
<keyword evidence="9 11" id="KW-0299">Galactose metabolism</keyword>
<dbReference type="EC" id="2.7.7.12" evidence="11"/>
<dbReference type="EMBL" id="JALJAT010000001">
    <property type="protein sequence ID" value="KAK4476210.1"/>
    <property type="molecule type" value="Genomic_DNA"/>
</dbReference>
<evidence type="ECO:0000256" key="10">
    <source>
        <dbReference type="ARBA" id="ARBA00023277"/>
    </source>
</evidence>
<dbReference type="PANTHER" id="PTHR11943:SF1">
    <property type="entry name" value="GALACTOSE-1-PHOSPHATE URIDYLYLTRANSFERASE"/>
    <property type="match status" value="1"/>
</dbReference>
<evidence type="ECO:0000259" key="13">
    <source>
        <dbReference type="Pfam" id="PF02744"/>
    </source>
</evidence>
<dbReference type="Pfam" id="PF02744">
    <property type="entry name" value="GalP_UDP_tr_C"/>
    <property type="match status" value="1"/>
</dbReference>
<dbReference type="InterPro" id="IPR019779">
    <property type="entry name" value="GalP_UDPtransf1_His-AS"/>
</dbReference>
<dbReference type="GO" id="GO:0033499">
    <property type="term" value="P:galactose catabolic process via UDP-galactose, Leloir pathway"/>
    <property type="evidence" value="ECO:0007669"/>
    <property type="project" value="TreeGrafter"/>
</dbReference>
<dbReference type="FunFam" id="3.30.428.10:FF:000001">
    <property type="entry name" value="Galactose-1-phosphate uridylyltransferase"/>
    <property type="match status" value="1"/>
</dbReference>
<dbReference type="SUPFAM" id="SSF54197">
    <property type="entry name" value="HIT-like"/>
    <property type="match status" value="2"/>
</dbReference>
<comment type="similarity">
    <text evidence="4 11">Belongs to the galactose-1-phosphate uridylyltransferase type 1 family.</text>
</comment>
<dbReference type="GO" id="GO:0008270">
    <property type="term" value="F:zinc ion binding"/>
    <property type="evidence" value="ECO:0007669"/>
    <property type="project" value="InterPro"/>
</dbReference>
<proteinExistence type="inferred from homology"/>
<dbReference type="InterPro" id="IPR005849">
    <property type="entry name" value="GalP_Utransf_N"/>
</dbReference>
<dbReference type="InterPro" id="IPR036265">
    <property type="entry name" value="HIT-like_sf"/>
</dbReference>
<evidence type="ECO:0000256" key="6">
    <source>
        <dbReference type="ARBA" id="ARBA00022695"/>
    </source>
</evidence>
<keyword evidence="6 11" id="KW-0548">Nucleotidyltransferase</keyword>
<comment type="pathway">
    <text evidence="3 11">Carbohydrate metabolism; galactose metabolism.</text>
</comment>
<comment type="caution">
    <text evidence="14">The sequence shown here is derived from an EMBL/GenBank/DDBJ whole genome shotgun (WGS) entry which is preliminary data.</text>
</comment>
<reference evidence="14" key="2">
    <citation type="journal article" date="2023" name="Infect Dis Poverty">
        <title>Chromosome-scale genome of the human blood fluke Schistosoma mekongi and its implications for public health.</title>
        <authorList>
            <person name="Zhou M."/>
            <person name="Xu L."/>
            <person name="Xu D."/>
            <person name="Chen W."/>
            <person name="Khan J."/>
            <person name="Hu Y."/>
            <person name="Huang H."/>
            <person name="Wei H."/>
            <person name="Zhang Y."/>
            <person name="Chusongsang P."/>
            <person name="Tanasarnprasert K."/>
            <person name="Hu X."/>
            <person name="Limpanont Y."/>
            <person name="Lv Z."/>
        </authorList>
    </citation>
    <scope>NUCLEOTIDE SEQUENCE</scope>
    <source>
        <strain evidence="14">LV_2022a</strain>
    </source>
</reference>
<dbReference type="Proteomes" id="UP001292079">
    <property type="component" value="Unassembled WGS sequence"/>
</dbReference>
<evidence type="ECO:0000256" key="9">
    <source>
        <dbReference type="ARBA" id="ARBA00023144"/>
    </source>
</evidence>
<protein>
    <recommendedName>
        <fullName evidence="11">Galactose-1-phosphate uridylyltransferase</fullName>
        <ecNumber evidence="11">2.7.7.12</ecNumber>
    </recommendedName>
</protein>
<evidence type="ECO:0000313" key="14">
    <source>
        <dbReference type="EMBL" id="KAK4476210.1"/>
    </source>
</evidence>
<evidence type="ECO:0000259" key="12">
    <source>
        <dbReference type="Pfam" id="PF01087"/>
    </source>
</evidence>
<evidence type="ECO:0000256" key="4">
    <source>
        <dbReference type="ARBA" id="ARBA00010951"/>
    </source>
</evidence>
<evidence type="ECO:0000256" key="1">
    <source>
        <dbReference type="ARBA" id="ARBA00001107"/>
    </source>
</evidence>
<dbReference type="NCBIfam" id="TIGR00209">
    <property type="entry name" value="galT_1"/>
    <property type="match status" value="1"/>
</dbReference>
<name>A0AAE1ZLB5_SCHME</name>
<organism evidence="14 15">
    <name type="scientific">Schistosoma mekongi</name>
    <name type="common">Parasitic worm</name>
    <dbReference type="NCBI Taxonomy" id="38744"/>
    <lineage>
        <taxon>Eukaryota</taxon>
        <taxon>Metazoa</taxon>
        <taxon>Spiralia</taxon>
        <taxon>Lophotrochozoa</taxon>
        <taxon>Platyhelminthes</taxon>
        <taxon>Trematoda</taxon>
        <taxon>Digenea</taxon>
        <taxon>Strigeidida</taxon>
        <taxon>Schistosomatoidea</taxon>
        <taxon>Schistosomatidae</taxon>
        <taxon>Schistosoma</taxon>
    </lineage>
</organism>
<accession>A0AAE1ZLB5</accession>
<keyword evidence="7 11" id="KW-0479">Metal-binding</keyword>
<evidence type="ECO:0000256" key="7">
    <source>
        <dbReference type="ARBA" id="ARBA00022723"/>
    </source>
</evidence>
<dbReference type="PROSITE" id="PS00117">
    <property type="entry name" value="GAL_P_UDP_TRANSF_I"/>
    <property type="match status" value="1"/>
</dbReference>
<evidence type="ECO:0000256" key="11">
    <source>
        <dbReference type="RuleBase" id="RU000506"/>
    </source>
</evidence>
<evidence type="ECO:0000256" key="2">
    <source>
        <dbReference type="ARBA" id="ARBA00001947"/>
    </source>
</evidence>
<dbReference type="GO" id="GO:0005737">
    <property type="term" value="C:cytoplasm"/>
    <property type="evidence" value="ECO:0007669"/>
    <property type="project" value="TreeGrafter"/>
</dbReference>
<keyword evidence="5 11" id="KW-0808">Transferase</keyword>